<dbReference type="RefSeq" id="WP_041123741.1">
    <property type="nucleotide sequence ID" value="NZ_JXRQ01000029.1"/>
</dbReference>
<dbReference type="PRINTS" id="PR01713">
    <property type="entry name" value="NUCEPIMERASE"/>
</dbReference>
<name>A0A0C2VGD1_9BACL</name>
<feature type="domain" description="NAD-dependent epimerase/dehydratase" evidence="2">
    <location>
        <begin position="3"/>
        <end position="136"/>
    </location>
</feature>
<feature type="domain" description="NAD-dependent epimerase/dehydratase" evidence="2">
    <location>
        <begin position="176"/>
        <end position="284"/>
    </location>
</feature>
<dbReference type="Gene3D" id="3.40.50.720">
    <property type="entry name" value="NAD(P)-binding Rossmann-like Domain"/>
    <property type="match status" value="1"/>
</dbReference>
<dbReference type="AlphaFoldDB" id="A0A0C2VGD1"/>
<dbReference type="STRING" id="135826.KP77_32620"/>
<evidence type="ECO:0000259" key="2">
    <source>
        <dbReference type="Pfam" id="PF01370"/>
    </source>
</evidence>
<organism evidence="3 4">
    <name type="scientific">Jeotgalibacillus alimentarius</name>
    <dbReference type="NCBI Taxonomy" id="135826"/>
    <lineage>
        <taxon>Bacteria</taxon>
        <taxon>Bacillati</taxon>
        <taxon>Bacillota</taxon>
        <taxon>Bacilli</taxon>
        <taxon>Bacillales</taxon>
        <taxon>Caryophanaceae</taxon>
        <taxon>Jeotgalibacillus</taxon>
    </lineage>
</organism>
<dbReference type="PATRIC" id="fig|135826.4.peg.3240"/>
<evidence type="ECO:0000313" key="3">
    <source>
        <dbReference type="EMBL" id="KIL43556.1"/>
    </source>
</evidence>
<dbReference type="SUPFAM" id="SSF51735">
    <property type="entry name" value="NAD(P)-binding Rossmann-fold domains"/>
    <property type="match status" value="1"/>
</dbReference>
<accession>A0A0C2VGD1</accession>
<proteinExistence type="inferred from homology"/>
<comment type="similarity">
    <text evidence="1">Belongs to the NAD(P)-dependent epimerase/dehydratase family.</text>
</comment>
<evidence type="ECO:0000256" key="1">
    <source>
        <dbReference type="ARBA" id="ARBA00007637"/>
    </source>
</evidence>
<dbReference type="InterPro" id="IPR036291">
    <property type="entry name" value="NAD(P)-bd_dom_sf"/>
</dbReference>
<protein>
    <submittedName>
        <fullName evidence="3">Epimerase</fullName>
    </submittedName>
</protein>
<sequence>MRILITGGAGFIGSSLSMKLLEKGYRVRVIDNLSPQIHGDDPQKSELFQRIKNRVEFIFGDVRNKEDLQLAVKDVDVVVHLAAETGTGQSMYEVEKYIDVNINGTVNLLNVIAENQHQVKKIVVASSRAIYGEGKYVCEEHGEVFPDSRSDEDLAKGDFSAKCPKCSRDVTVLATSEDSRINPLSIYGFTKFGQENLVMLTGKSLSIPAVALRYQNVYGPGQSLKNPYTGILSIFSTRIKNGNNLMIFEDGEESRDFVYIDDVTEATVKAIEREEANHQVFNVGTGRAVSVTEVARALLHHYGSDVTYQVSGHYRLGDIRHNFADLNKVTGALSFTPSYSFNEGIKKFTEWVNSQEVEEDRYEHAMLEMKEKGLYK</sequence>
<evidence type="ECO:0000313" key="4">
    <source>
        <dbReference type="Proteomes" id="UP000031950"/>
    </source>
</evidence>
<dbReference type="Pfam" id="PF01370">
    <property type="entry name" value="Epimerase"/>
    <property type="match status" value="2"/>
</dbReference>
<dbReference type="PANTHER" id="PTHR43000">
    <property type="entry name" value="DTDP-D-GLUCOSE 4,6-DEHYDRATASE-RELATED"/>
    <property type="match status" value="1"/>
</dbReference>
<gene>
    <name evidence="3" type="ORF">KP77_32620</name>
</gene>
<keyword evidence="4" id="KW-1185">Reference proteome</keyword>
<comment type="caution">
    <text evidence="3">The sequence shown here is derived from an EMBL/GenBank/DDBJ whole genome shotgun (WGS) entry which is preliminary data.</text>
</comment>
<dbReference type="Proteomes" id="UP000031950">
    <property type="component" value="Unassembled WGS sequence"/>
</dbReference>
<reference evidence="3 4" key="1">
    <citation type="submission" date="2015-01" db="EMBL/GenBank/DDBJ databases">
        <title>Genome sequence of Jeotgalibacillus alimentarius.</title>
        <authorList>
            <person name="Goh K.M."/>
            <person name="Chan K.-G."/>
            <person name="Yaakop A.S."/>
            <person name="Ee R."/>
            <person name="Gan H.M."/>
            <person name="Chan C.S."/>
        </authorList>
    </citation>
    <scope>NUCLEOTIDE SEQUENCE [LARGE SCALE GENOMIC DNA]</scope>
    <source>
        <strain evidence="3 4">YKJ-13</strain>
    </source>
</reference>
<dbReference type="InterPro" id="IPR001509">
    <property type="entry name" value="Epimerase_deHydtase"/>
</dbReference>
<dbReference type="OrthoDB" id="9771073at2"/>
<dbReference type="EMBL" id="JXRQ01000029">
    <property type="protein sequence ID" value="KIL43556.1"/>
    <property type="molecule type" value="Genomic_DNA"/>
</dbReference>